<dbReference type="Gene3D" id="2.30.29.30">
    <property type="entry name" value="Pleckstrin-homology domain (PH domain)/Phosphotyrosine-binding domain (PTB)"/>
    <property type="match status" value="1"/>
</dbReference>
<dbReference type="PROSITE" id="PS50190">
    <property type="entry name" value="SEC7"/>
    <property type="match status" value="1"/>
</dbReference>
<evidence type="ECO:0000256" key="3">
    <source>
        <dbReference type="ARBA" id="ARBA00022553"/>
    </source>
</evidence>
<dbReference type="GO" id="GO:0032012">
    <property type="term" value="P:regulation of ARF protein signal transduction"/>
    <property type="evidence" value="ECO:0007669"/>
    <property type="project" value="InterPro"/>
</dbReference>
<feature type="compositionally biased region" description="Basic and acidic residues" evidence="7">
    <location>
        <begin position="70"/>
        <end position="79"/>
    </location>
</feature>
<protein>
    <submittedName>
        <fullName evidence="10">PH and SEC7 domain-containing protein 1</fullName>
    </submittedName>
</protein>
<dbReference type="InterPro" id="IPR041681">
    <property type="entry name" value="PH_9"/>
</dbReference>
<dbReference type="PANTHER" id="PTHR10663:SF334">
    <property type="entry name" value="PH AND SEC7 DOMAIN-CONTAINING PROTEIN 1"/>
    <property type="match status" value="1"/>
</dbReference>
<feature type="compositionally biased region" description="Polar residues" evidence="7">
    <location>
        <begin position="15"/>
        <end position="30"/>
    </location>
</feature>
<feature type="region of interest" description="Disordered" evidence="7">
    <location>
        <begin position="721"/>
        <end position="795"/>
    </location>
</feature>
<dbReference type="InterPro" id="IPR011993">
    <property type="entry name" value="PH-like_dom_sf"/>
</dbReference>
<feature type="region of interest" description="Disordered" evidence="7">
    <location>
        <begin position="96"/>
        <end position="121"/>
    </location>
</feature>
<keyword evidence="11" id="KW-1185">Reference proteome</keyword>
<dbReference type="InterPro" id="IPR035999">
    <property type="entry name" value="Sec7_dom_sf"/>
</dbReference>
<dbReference type="GO" id="GO:0032587">
    <property type="term" value="C:ruffle membrane"/>
    <property type="evidence" value="ECO:0007669"/>
    <property type="project" value="UniProtKB-SubCell"/>
</dbReference>
<evidence type="ECO:0000256" key="6">
    <source>
        <dbReference type="ARBA" id="ARBA00023273"/>
    </source>
</evidence>
<dbReference type="SMART" id="SM00222">
    <property type="entry name" value="Sec7"/>
    <property type="match status" value="1"/>
</dbReference>
<feature type="region of interest" description="Disordered" evidence="7">
    <location>
        <begin position="207"/>
        <end position="266"/>
    </location>
</feature>
<dbReference type="FunFam" id="1.10.1000.11:FF:000004">
    <property type="entry name" value="PH and SEC7 domain-containing protein 2"/>
    <property type="match status" value="1"/>
</dbReference>
<dbReference type="GO" id="GO:0005543">
    <property type="term" value="F:phospholipid binding"/>
    <property type="evidence" value="ECO:0007669"/>
    <property type="project" value="InterPro"/>
</dbReference>
<feature type="domain" description="SEC7" evidence="9">
    <location>
        <begin position="229"/>
        <end position="447"/>
    </location>
</feature>
<organism evidence="10 11">
    <name type="scientific">Channa argus</name>
    <name type="common">Northern snakehead</name>
    <name type="synonym">Ophicephalus argus</name>
    <dbReference type="NCBI Taxonomy" id="215402"/>
    <lineage>
        <taxon>Eukaryota</taxon>
        <taxon>Metazoa</taxon>
        <taxon>Chordata</taxon>
        <taxon>Craniata</taxon>
        <taxon>Vertebrata</taxon>
        <taxon>Euteleostomi</taxon>
        <taxon>Actinopterygii</taxon>
        <taxon>Neopterygii</taxon>
        <taxon>Teleostei</taxon>
        <taxon>Neoteleostei</taxon>
        <taxon>Acanthomorphata</taxon>
        <taxon>Anabantaria</taxon>
        <taxon>Anabantiformes</taxon>
        <taxon>Channoidei</taxon>
        <taxon>Channidae</taxon>
        <taxon>Channa</taxon>
    </lineage>
</organism>
<dbReference type="CDD" id="cd00171">
    <property type="entry name" value="Sec7"/>
    <property type="match status" value="1"/>
</dbReference>
<dbReference type="PANTHER" id="PTHR10663">
    <property type="entry name" value="GUANYL-NUCLEOTIDE EXCHANGE FACTOR"/>
    <property type="match status" value="1"/>
</dbReference>
<dbReference type="InterPro" id="IPR001605">
    <property type="entry name" value="PH_dom-spectrin-type"/>
</dbReference>
<dbReference type="Gene3D" id="1.10.1000.11">
    <property type="entry name" value="Arf Nucleotide-binding Site Opener,domain 2"/>
    <property type="match status" value="1"/>
</dbReference>
<dbReference type="InterPro" id="IPR023394">
    <property type="entry name" value="Sec7_C_sf"/>
</dbReference>
<dbReference type="AlphaFoldDB" id="A0A6G1QZP2"/>
<sequence length="795" mass="88531">MRAEAEANEEVDSAFGSNHSVPVNSFSPSGASPKARTGGVKQGDEDEEEEDEEDEEEEEGVVSWASVRMQGDKQRQKAAKEEEEVFSMLLKGLSEPFSDTHGGLKSPISVGSPRRPSESNLDSFSRHFETIMESHRAKGTSYSSLDSVDLLTSGSTSVFTFDLPTLTPEIQSQICESAKQIIELSFAPLARPDPSVPLETSRSEIALSAPEARLQGGSKYDSAPPVRATSEKDKWHRSILKDGFRKASSAPSLHSSPRERPVNRPPELLYPQANVAERLVLSGSDDALANGTKADLQAAKRLAKRLYNLDGFKKSDVARHLGKNNEFSQLVAEEYLSHFNFTGLTIDQALRMFLRKFALMGETQERERVLAHFSKRYRQCNAETLTTEDSVHTLTCAVMLLNTDLHGNNLGKRMSCSQFISNLEGLNDGKDFPKDLLKTLYSSIKNEKLQWTIDEEELRKSMSELADVRTDSASHTMKRLGSGGNPLVSVAQQADGELYKSGFLVRKVHADPDGKRTPRGKRGWKSFYAMLKGLVLYLQKDEYRAERELMEEDVKNAVSIHHSLAMRAADYSKRPNVFYLRTADWRVFMFQAPNAEQMQSWITRINVVAAMFSAPPFPAAIGSQKRFSRPLLPGSNTKLSQEEQAKSHENRFRAVSSELADIASSPERKVKGRELEEQKLRQEYLDFEKTRYGTYAMLLRAKLSSGDEDLSAFESRLFDNGGLQRAHSSPTLPLDAANKEKTRGSKTSKSLKITSSSSSACKTSSASTREGSKKKNGDHQQPELQKQSNKQEEAA</sequence>
<evidence type="ECO:0000256" key="5">
    <source>
        <dbReference type="ARBA" id="ARBA00023136"/>
    </source>
</evidence>
<gene>
    <name evidence="10" type="ORF">EXN66_Car001100</name>
</gene>
<keyword evidence="5" id="KW-0472">Membrane</keyword>
<proteinExistence type="predicted"/>
<evidence type="ECO:0000313" key="10">
    <source>
        <dbReference type="EMBL" id="KAF3707927.1"/>
    </source>
</evidence>
<keyword evidence="4" id="KW-0175">Coiled coil</keyword>
<feature type="region of interest" description="Disordered" evidence="7">
    <location>
        <begin position="1"/>
        <end position="79"/>
    </location>
</feature>
<comment type="subcellular location">
    <subcellularLocation>
        <location evidence="1">Cell projection</location>
        <location evidence="1">Ruffle membrane</location>
    </subcellularLocation>
</comment>
<evidence type="ECO:0000313" key="11">
    <source>
        <dbReference type="Proteomes" id="UP000503349"/>
    </source>
</evidence>
<dbReference type="Pfam" id="PF15410">
    <property type="entry name" value="PH_9"/>
    <property type="match status" value="1"/>
</dbReference>
<keyword evidence="6" id="KW-0966">Cell projection</keyword>
<evidence type="ECO:0000259" key="9">
    <source>
        <dbReference type="PROSITE" id="PS50190"/>
    </source>
</evidence>
<reference evidence="10 11" key="1">
    <citation type="submission" date="2019-02" db="EMBL/GenBank/DDBJ databases">
        <title>Opniocepnalus argus genome.</title>
        <authorList>
            <person name="Zhou C."/>
            <person name="Xiao S."/>
        </authorList>
    </citation>
    <scope>NUCLEOTIDE SEQUENCE [LARGE SCALE GENOMIC DNA]</scope>
    <source>
        <strain evidence="10">OARG1902GOOAL</strain>
        <tissue evidence="10">Muscle</tissue>
    </source>
</reference>
<evidence type="ECO:0000256" key="7">
    <source>
        <dbReference type="SAM" id="MobiDB-lite"/>
    </source>
</evidence>
<dbReference type="CDD" id="cd13295">
    <property type="entry name" value="PH_EFA6"/>
    <property type="match status" value="1"/>
</dbReference>
<dbReference type="SUPFAM" id="SSF50729">
    <property type="entry name" value="PH domain-like"/>
    <property type="match status" value="1"/>
</dbReference>
<accession>A0A6G1QZP2</accession>
<keyword evidence="2" id="KW-1003">Cell membrane</keyword>
<name>A0A6G1QZP2_CHAAH</name>
<dbReference type="PRINTS" id="PR00683">
    <property type="entry name" value="SPECTRINPH"/>
</dbReference>
<dbReference type="InterPro" id="IPR001849">
    <property type="entry name" value="PH_domain"/>
</dbReference>
<dbReference type="SMART" id="SM00233">
    <property type="entry name" value="PH"/>
    <property type="match status" value="1"/>
</dbReference>
<dbReference type="SUPFAM" id="SSF48425">
    <property type="entry name" value="Sec7 domain"/>
    <property type="match status" value="1"/>
</dbReference>
<evidence type="ECO:0000256" key="2">
    <source>
        <dbReference type="ARBA" id="ARBA00022475"/>
    </source>
</evidence>
<keyword evidence="3" id="KW-0597">Phosphoprotein</keyword>
<feature type="compositionally biased region" description="Acidic residues" evidence="7">
    <location>
        <begin position="1"/>
        <end position="12"/>
    </location>
</feature>
<dbReference type="Proteomes" id="UP000503349">
    <property type="component" value="Chromosome 1"/>
</dbReference>
<feature type="domain" description="PH" evidence="8">
    <location>
        <begin position="497"/>
        <end position="610"/>
    </location>
</feature>
<feature type="compositionally biased region" description="Low complexity" evidence="7">
    <location>
        <begin position="745"/>
        <end position="768"/>
    </location>
</feature>
<dbReference type="GO" id="GO:0005085">
    <property type="term" value="F:guanyl-nucleotide exchange factor activity"/>
    <property type="evidence" value="ECO:0007669"/>
    <property type="project" value="InterPro"/>
</dbReference>
<dbReference type="InterPro" id="IPR000904">
    <property type="entry name" value="Sec7_dom"/>
</dbReference>
<feature type="compositionally biased region" description="Acidic residues" evidence="7">
    <location>
        <begin position="44"/>
        <end position="60"/>
    </location>
</feature>
<evidence type="ECO:0000256" key="1">
    <source>
        <dbReference type="ARBA" id="ARBA00004632"/>
    </source>
</evidence>
<feature type="compositionally biased region" description="Basic and acidic residues" evidence="7">
    <location>
        <begin position="229"/>
        <end position="245"/>
    </location>
</feature>
<dbReference type="FunFam" id="2.30.29.30:FF:000054">
    <property type="entry name" value="PH and SEC7 domain-containing protein 3"/>
    <property type="match status" value="1"/>
</dbReference>
<feature type="compositionally biased region" description="Basic and acidic residues" evidence="7">
    <location>
        <begin position="770"/>
        <end position="781"/>
    </location>
</feature>
<dbReference type="EMBL" id="CM015712">
    <property type="protein sequence ID" value="KAF3707927.1"/>
    <property type="molecule type" value="Genomic_DNA"/>
</dbReference>
<dbReference type="PROSITE" id="PS50003">
    <property type="entry name" value="PH_DOMAIN"/>
    <property type="match status" value="1"/>
</dbReference>
<evidence type="ECO:0000256" key="4">
    <source>
        <dbReference type="ARBA" id="ARBA00023054"/>
    </source>
</evidence>
<evidence type="ECO:0000259" key="8">
    <source>
        <dbReference type="PROSITE" id="PS50003"/>
    </source>
</evidence>
<reference evidence="11" key="2">
    <citation type="submission" date="2019-02" db="EMBL/GenBank/DDBJ databases">
        <title>Opniocepnalus argus Var Kimnra genome.</title>
        <authorList>
            <person name="Zhou C."/>
            <person name="Xiao S."/>
        </authorList>
    </citation>
    <scope>NUCLEOTIDE SEQUENCE [LARGE SCALE GENOMIC DNA]</scope>
</reference>
<dbReference type="Pfam" id="PF01369">
    <property type="entry name" value="Sec7"/>
    <property type="match status" value="1"/>
</dbReference>